<gene>
    <name evidence="1" type="ORF">J2X09_005401</name>
</gene>
<dbReference type="Proteomes" id="UP001265550">
    <property type="component" value="Unassembled WGS sequence"/>
</dbReference>
<dbReference type="EMBL" id="JAVDWE010000039">
    <property type="protein sequence ID" value="MDR7097625.1"/>
    <property type="molecule type" value="Genomic_DNA"/>
</dbReference>
<reference evidence="1 2" key="1">
    <citation type="submission" date="2023-07" db="EMBL/GenBank/DDBJ databases">
        <title>Sorghum-associated microbial communities from plants grown in Nebraska, USA.</title>
        <authorList>
            <person name="Schachtman D."/>
        </authorList>
    </citation>
    <scope>NUCLEOTIDE SEQUENCE [LARGE SCALE GENOMIC DNA]</scope>
    <source>
        <strain evidence="1 2">BE240</strain>
    </source>
</reference>
<comment type="caution">
    <text evidence="1">The sequence shown here is derived from an EMBL/GenBank/DDBJ whole genome shotgun (WGS) entry which is preliminary data.</text>
</comment>
<name>A0ABU1VJX3_9BURK</name>
<sequence>MSYTDAITAAAHSIADWDVPHELLPLTLTNEAARLVHLESDRMGCAGGE</sequence>
<protein>
    <submittedName>
        <fullName evidence="1">Uncharacterized protein</fullName>
    </submittedName>
</protein>
<evidence type="ECO:0000313" key="1">
    <source>
        <dbReference type="EMBL" id="MDR7097625.1"/>
    </source>
</evidence>
<organism evidence="1 2">
    <name type="scientific">Hydrogenophaga laconesensis</name>
    <dbReference type="NCBI Taxonomy" id="1805971"/>
    <lineage>
        <taxon>Bacteria</taxon>
        <taxon>Pseudomonadati</taxon>
        <taxon>Pseudomonadota</taxon>
        <taxon>Betaproteobacteria</taxon>
        <taxon>Burkholderiales</taxon>
        <taxon>Comamonadaceae</taxon>
        <taxon>Hydrogenophaga</taxon>
    </lineage>
</organism>
<evidence type="ECO:0000313" key="2">
    <source>
        <dbReference type="Proteomes" id="UP001265550"/>
    </source>
</evidence>
<dbReference type="RefSeq" id="WP_204735952.1">
    <property type="nucleotide sequence ID" value="NZ_JAVDWE010000039.1"/>
</dbReference>
<accession>A0ABU1VJX3</accession>
<keyword evidence="2" id="KW-1185">Reference proteome</keyword>
<proteinExistence type="predicted"/>